<dbReference type="Gene3D" id="3.40.50.300">
    <property type="entry name" value="P-loop containing nucleotide triphosphate hydrolases"/>
    <property type="match status" value="1"/>
</dbReference>
<reference evidence="2" key="2">
    <citation type="journal article" date="2023" name="Science">
        <title>Genomic signatures of disease resistance in endangered staghorn corals.</title>
        <authorList>
            <person name="Vollmer S.V."/>
            <person name="Selwyn J.D."/>
            <person name="Despard B.A."/>
            <person name="Roesel C.L."/>
        </authorList>
    </citation>
    <scope>NUCLEOTIDE SEQUENCE</scope>
    <source>
        <strain evidence="2">K2</strain>
    </source>
</reference>
<dbReference type="EMBL" id="JARQWQ010000028">
    <property type="protein sequence ID" value="KAK2562500.1"/>
    <property type="molecule type" value="Genomic_DNA"/>
</dbReference>
<dbReference type="AlphaFoldDB" id="A0AAD9QJM3"/>
<comment type="caution">
    <text evidence="2">The sequence shown here is derived from an EMBL/GenBank/DDBJ whole genome shotgun (WGS) entry which is preliminary data.</text>
</comment>
<protein>
    <submittedName>
        <fullName evidence="2">Uncharacterized protein</fullName>
    </submittedName>
</protein>
<dbReference type="Proteomes" id="UP001249851">
    <property type="component" value="Unassembled WGS sequence"/>
</dbReference>
<evidence type="ECO:0000313" key="3">
    <source>
        <dbReference type="Proteomes" id="UP001249851"/>
    </source>
</evidence>
<proteinExistence type="predicted"/>
<reference evidence="2" key="1">
    <citation type="journal article" date="2023" name="G3 (Bethesda)">
        <title>Whole genome assembly and annotation of the endangered Caribbean coral Acropora cervicornis.</title>
        <authorList>
            <person name="Selwyn J.D."/>
            <person name="Vollmer S.V."/>
        </authorList>
    </citation>
    <scope>NUCLEOTIDE SEQUENCE</scope>
    <source>
        <strain evidence="2">K2</strain>
    </source>
</reference>
<name>A0AAD9QJM3_ACRCE</name>
<gene>
    <name evidence="2" type="ORF">P5673_014165</name>
</gene>
<evidence type="ECO:0000313" key="2">
    <source>
        <dbReference type="EMBL" id="KAK2562500.1"/>
    </source>
</evidence>
<organism evidence="2 3">
    <name type="scientific">Acropora cervicornis</name>
    <name type="common">Staghorn coral</name>
    <dbReference type="NCBI Taxonomy" id="6130"/>
    <lineage>
        <taxon>Eukaryota</taxon>
        <taxon>Metazoa</taxon>
        <taxon>Cnidaria</taxon>
        <taxon>Anthozoa</taxon>
        <taxon>Hexacorallia</taxon>
        <taxon>Scleractinia</taxon>
        <taxon>Astrocoeniina</taxon>
        <taxon>Acroporidae</taxon>
        <taxon>Acropora</taxon>
    </lineage>
</organism>
<accession>A0AAD9QJM3</accession>
<feature type="region of interest" description="Disordered" evidence="1">
    <location>
        <begin position="163"/>
        <end position="182"/>
    </location>
</feature>
<feature type="compositionally biased region" description="Polar residues" evidence="1">
    <location>
        <begin position="163"/>
        <end position="176"/>
    </location>
</feature>
<dbReference type="InterPro" id="IPR027417">
    <property type="entry name" value="P-loop_NTPase"/>
</dbReference>
<keyword evidence="3" id="KW-1185">Reference proteome</keyword>
<sequence length="442" mass="50126">MKESPRNTKRAPLLPLPVEGAFDRIAVDVLAIGDYPFYCLYGHEPRLPVDVKFLPPAADDLSTSVLDHRKRIVEKDKDRYCSNITSEAGLLNHIQPSKYGEIPDKKSLCRMCNRCFSSDSAWKYVTKEDEEVLQSADHPHLWKPPQKQRASEVRAAYGRLRYSQDQTEQSELGSSKQNKRKRMSPFEISQIIMENGITTRTELLAFADEQSGEGKTDIAEFVVNRGSQVVAEVPQKAWELKSAKENLERSRKSRLDILPAASAGDCICDCNGLWYCCAHQTLQRNGIEKPAITKAVKDLLDKGRSKYRNIFIVCSANCGKTFTLNPLNKVFATFSNPATTTFAWVGAEHAGCIFLNDFRWSAQVIPWCDLLLMLEGQPVHLPAPKTHYAMDLIFDQDTPIFTTGKHTLVYIKNGIIDERDTEMMSVRWKVFHFNAEIEQSEQ</sequence>
<evidence type="ECO:0000256" key="1">
    <source>
        <dbReference type="SAM" id="MobiDB-lite"/>
    </source>
</evidence>